<evidence type="ECO:0000259" key="1">
    <source>
        <dbReference type="Pfam" id="PF13401"/>
    </source>
</evidence>
<dbReference type="SUPFAM" id="SSF52540">
    <property type="entry name" value="P-loop containing nucleoside triphosphate hydrolases"/>
    <property type="match status" value="1"/>
</dbReference>
<dbReference type="GO" id="GO:0016887">
    <property type="term" value="F:ATP hydrolysis activity"/>
    <property type="evidence" value="ECO:0007669"/>
    <property type="project" value="InterPro"/>
</dbReference>
<feature type="domain" description="ORC1/DEAH AAA+ ATPase" evidence="1">
    <location>
        <begin position="42"/>
        <end position="171"/>
    </location>
</feature>
<dbReference type="InterPro" id="IPR052026">
    <property type="entry name" value="ExeA_AAA_ATPase_DNA-bind"/>
</dbReference>
<gene>
    <name evidence="2" type="ORF">EDC61_10735</name>
</gene>
<dbReference type="Gene3D" id="3.40.50.300">
    <property type="entry name" value="P-loop containing nucleotide triphosphate hydrolases"/>
    <property type="match status" value="1"/>
</dbReference>
<dbReference type="InterPro" id="IPR027417">
    <property type="entry name" value="P-loop_NTPase"/>
</dbReference>
<protein>
    <submittedName>
        <fullName evidence="2">MSHA biogenesis protein MshM</fullName>
    </submittedName>
</protein>
<dbReference type="RefSeq" id="WP_126463716.1">
    <property type="nucleotide sequence ID" value="NZ_AP018721.1"/>
</dbReference>
<sequence length="277" mass="30550">MYLEHFGLHEYPFGLTPDTSYFFPGVGAQAALNTVLVALENGEGLIKIVGEPGSGKTILCRYLLNRMEGSRFATAYIPNPNLSSAALTQALLNEFGGGFRRSLTYGLTKALEVRLLELAHEGKRAVALIDEAQAMPIESLEALRLITNLETEKSKLLQIVLFGQPELDDKLADPSVRQIRSRIAFHDHITPINAGELPAYLGYRLNRAGAARPLFTAGAMGKLHKMSRGLPRYINILAHKGLMLAFGEGRHEVDVRHVRLAGKDTPGVRLSLWDRLR</sequence>
<dbReference type="Proteomes" id="UP000295135">
    <property type="component" value="Unassembled WGS sequence"/>
</dbReference>
<proteinExistence type="predicted"/>
<comment type="caution">
    <text evidence="2">The sequence shown here is derived from an EMBL/GenBank/DDBJ whole genome shotgun (WGS) entry which is preliminary data.</text>
</comment>
<reference evidence="2 3" key="1">
    <citation type="submission" date="2019-03" db="EMBL/GenBank/DDBJ databases">
        <title>Genomic Encyclopedia of Type Strains, Phase IV (KMG-IV): sequencing the most valuable type-strain genomes for metagenomic binning, comparative biology and taxonomic classification.</title>
        <authorList>
            <person name="Goeker M."/>
        </authorList>
    </citation>
    <scope>NUCLEOTIDE SEQUENCE [LARGE SCALE GENOMIC DNA]</scope>
    <source>
        <strain evidence="2 3">DSM 103923</strain>
    </source>
</reference>
<dbReference type="CDD" id="cd00009">
    <property type="entry name" value="AAA"/>
    <property type="match status" value="1"/>
</dbReference>
<evidence type="ECO:0000313" key="3">
    <source>
        <dbReference type="Proteomes" id="UP000295135"/>
    </source>
</evidence>
<keyword evidence="3" id="KW-1185">Reference proteome</keyword>
<name>A0A4R3JXU3_9PROT</name>
<dbReference type="OrthoDB" id="9783370at2"/>
<dbReference type="InterPro" id="IPR049945">
    <property type="entry name" value="AAA_22"/>
</dbReference>
<dbReference type="AlphaFoldDB" id="A0A4R3JXU3"/>
<evidence type="ECO:0000313" key="2">
    <source>
        <dbReference type="EMBL" id="TCS71897.1"/>
    </source>
</evidence>
<accession>A0A4R3JXU3</accession>
<dbReference type="PANTHER" id="PTHR35894:SF7">
    <property type="entry name" value="GENERAL SECRETION PATHWAY PROTEIN A-RELATED"/>
    <property type="match status" value="1"/>
</dbReference>
<dbReference type="EMBL" id="SLZY01000007">
    <property type="protein sequence ID" value="TCS71897.1"/>
    <property type="molecule type" value="Genomic_DNA"/>
</dbReference>
<dbReference type="Pfam" id="PF13401">
    <property type="entry name" value="AAA_22"/>
    <property type="match status" value="1"/>
</dbReference>
<organism evidence="2 3">
    <name type="scientific">Sulfuritortus calidifontis</name>
    <dbReference type="NCBI Taxonomy" id="1914471"/>
    <lineage>
        <taxon>Bacteria</taxon>
        <taxon>Pseudomonadati</taxon>
        <taxon>Pseudomonadota</taxon>
        <taxon>Betaproteobacteria</taxon>
        <taxon>Nitrosomonadales</taxon>
        <taxon>Thiobacillaceae</taxon>
        <taxon>Sulfuritortus</taxon>
    </lineage>
</organism>
<dbReference type="PANTHER" id="PTHR35894">
    <property type="entry name" value="GENERAL SECRETION PATHWAY PROTEIN A-RELATED"/>
    <property type="match status" value="1"/>
</dbReference>